<dbReference type="SUPFAM" id="SSF53056">
    <property type="entry name" value="beta-carbonic anhydrase, cab"/>
    <property type="match status" value="1"/>
</dbReference>
<dbReference type="PROSITE" id="PS51318">
    <property type="entry name" value="TAT"/>
    <property type="match status" value="1"/>
</dbReference>
<proteinExistence type="inferred from homology"/>
<comment type="similarity">
    <text evidence="1">Belongs to the beta-class carbonic anhydrase family.</text>
</comment>
<dbReference type="InterPro" id="IPR001765">
    <property type="entry name" value="Carbonic_anhydrase"/>
</dbReference>
<evidence type="ECO:0000313" key="3">
    <source>
        <dbReference type="Proteomes" id="UP001433638"/>
    </source>
</evidence>
<name>A0ABV1M4G1_9NEIS</name>
<reference evidence="2" key="1">
    <citation type="submission" date="2024-06" db="EMBL/GenBank/DDBJ databases">
        <title>Genome sequence of Vogesella sp. MAHUQ-64.</title>
        <authorList>
            <person name="Huq M.A."/>
        </authorList>
    </citation>
    <scope>NUCLEOTIDE SEQUENCE</scope>
    <source>
        <strain evidence="2">MAHUQ-64</strain>
    </source>
</reference>
<comment type="caution">
    <text evidence="2">The sequence shown here is derived from an EMBL/GenBank/DDBJ whole genome shotgun (WGS) entry which is preliminary data.</text>
</comment>
<dbReference type="RefSeq" id="WP_349587383.1">
    <property type="nucleotide sequence ID" value="NZ_JBEFLD010000005.1"/>
</dbReference>
<dbReference type="Proteomes" id="UP001433638">
    <property type="component" value="Unassembled WGS sequence"/>
</dbReference>
<dbReference type="NCBIfam" id="TIGR01409">
    <property type="entry name" value="TAT_signal_seq"/>
    <property type="match status" value="1"/>
</dbReference>
<dbReference type="InterPro" id="IPR046871">
    <property type="entry name" value="Pro_CA_2"/>
</dbReference>
<dbReference type="Pfam" id="PF20393">
    <property type="entry name" value="Pro_CA_2"/>
    <property type="match status" value="1"/>
</dbReference>
<dbReference type="EMBL" id="JBEFLD010000005">
    <property type="protein sequence ID" value="MEQ6291073.1"/>
    <property type="molecule type" value="Genomic_DNA"/>
</dbReference>
<evidence type="ECO:0000256" key="1">
    <source>
        <dbReference type="ARBA" id="ARBA00006217"/>
    </source>
</evidence>
<protein>
    <submittedName>
        <fullName evidence="2">Carbonic anhydrase</fullName>
    </submittedName>
</protein>
<accession>A0ABV1M4G1</accession>
<dbReference type="Gene3D" id="3.40.1050.10">
    <property type="entry name" value="Carbonic anhydrase"/>
    <property type="match status" value="1"/>
</dbReference>
<dbReference type="InterPro" id="IPR036874">
    <property type="entry name" value="Carbonic_anhydrase_sf"/>
</dbReference>
<dbReference type="InterPro" id="IPR019546">
    <property type="entry name" value="TAT_signal_bac_arc"/>
</dbReference>
<gene>
    <name evidence="2" type="ORF">ABNW52_10680</name>
</gene>
<sequence length="185" mass="20461">MCQPSCHADHTTPQPLGRRQFLRLASLGGGAVLLGSLLPRSAQAAGGTEALLLSCMDYRLVDDTERFMAGMGLRNKYDHIVLAGAALGAVTDKFPAWNATFWEHLQVAIDLHHIQKVFILDHRDCGAYKVVLGEDFASKPDEETRVHAETLMRLRQQIAAKYPQLQVHSYLMALDGSVQQIVPKL</sequence>
<organism evidence="2 3">
    <name type="scientific">Vogesella oryzagri</name>
    <dbReference type="NCBI Taxonomy" id="3160864"/>
    <lineage>
        <taxon>Bacteria</taxon>
        <taxon>Pseudomonadati</taxon>
        <taxon>Pseudomonadota</taxon>
        <taxon>Betaproteobacteria</taxon>
        <taxon>Neisseriales</taxon>
        <taxon>Chromobacteriaceae</taxon>
        <taxon>Vogesella</taxon>
    </lineage>
</organism>
<dbReference type="InterPro" id="IPR006311">
    <property type="entry name" value="TAT_signal"/>
</dbReference>
<keyword evidence="3" id="KW-1185">Reference proteome</keyword>
<dbReference type="SMART" id="SM00947">
    <property type="entry name" value="Pro_CA"/>
    <property type="match status" value="1"/>
</dbReference>
<evidence type="ECO:0000313" key="2">
    <source>
        <dbReference type="EMBL" id="MEQ6291073.1"/>
    </source>
</evidence>